<dbReference type="Gene3D" id="3.50.30.30">
    <property type="match status" value="1"/>
</dbReference>
<evidence type="ECO:0000256" key="1">
    <source>
        <dbReference type="SAM" id="SignalP"/>
    </source>
</evidence>
<feature type="domain" description="Peptidase M28" evidence="2">
    <location>
        <begin position="288"/>
        <end position="503"/>
    </location>
</feature>
<feature type="chain" id="PRO_5022847750" evidence="1">
    <location>
        <begin position="21"/>
        <end position="530"/>
    </location>
</feature>
<dbReference type="CDD" id="cd04820">
    <property type="entry name" value="PA_M28_1_1"/>
    <property type="match status" value="1"/>
</dbReference>
<dbReference type="Pfam" id="PF04389">
    <property type="entry name" value="Peptidase_M28"/>
    <property type="match status" value="1"/>
</dbReference>
<organism evidence="3 4">
    <name type="scientific">Sphingomonas montanisoli</name>
    <dbReference type="NCBI Taxonomy" id="2606412"/>
    <lineage>
        <taxon>Bacteria</taxon>
        <taxon>Pseudomonadati</taxon>
        <taxon>Pseudomonadota</taxon>
        <taxon>Alphaproteobacteria</taxon>
        <taxon>Sphingomonadales</taxon>
        <taxon>Sphingomonadaceae</taxon>
        <taxon>Sphingomonas</taxon>
    </lineage>
</organism>
<gene>
    <name evidence="3" type="ORF">FYJ91_15435</name>
</gene>
<name>A0A5D9C558_9SPHN</name>
<dbReference type="GO" id="GO:0008235">
    <property type="term" value="F:metalloexopeptidase activity"/>
    <property type="evidence" value="ECO:0007669"/>
    <property type="project" value="InterPro"/>
</dbReference>
<feature type="signal peptide" evidence="1">
    <location>
        <begin position="1"/>
        <end position="20"/>
    </location>
</feature>
<keyword evidence="1" id="KW-0732">Signal</keyword>
<evidence type="ECO:0000313" key="4">
    <source>
        <dbReference type="Proteomes" id="UP000322077"/>
    </source>
</evidence>
<sequence length="530" mass="56642">MPSLRLTALSLLMLGTAANAAIPEPTAQRIDAWWGHIATIASDKNEGRLTGSPGFDRAADYVVDQFTHLRLIPAGSDGWFQPVELTEQRFDQAASKAMLKGPAGNTILATPTELYFRGSAPMPPSVDAPLVFAGYGLSMPDEGHDDFAGLDLKGKIVVVLSGGPAGISGALKSDARSRRAAILAERGAVGLIALTTPKQTEIKWDRQVALSAQSFMYPADTGLREVAVPFLNAFVGPDAAPKLFAGAPQDFAALSALADASRPLPVFALPQRFAATVVSSSRPVHARNIVARLPGSDPVLSAQNVVLSAHLDGLGVGAPIKGDTIYNGAFDNAVGVSTLIETAKALTSFKKRPRRSILFVIVTGEEKGLLGSRHFAARPTVPAQSLVADINLDMPLPIFAFTSVTPIGYEESSLGENAKIVAASLGLPVVPDPKPDRNVFIRSDQYSFIRKGVPSLFLKYGFKLGTPEEKIEADWRTNIYHSPQDDLDQPVMKAEGVKFTDYVIALARNIADDPAKPSWNADSYFKRFAK</sequence>
<evidence type="ECO:0000313" key="3">
    <source>
        <dbReference type="EMBL" id="TZG26596.1"/>
    </source>
</evidence>
<reference evidence="3 4" key="1">
    <citation type="submission" date="2019-08" db="EMBL/GenBank/DDBJ databases">
        <authorList>
            <person name="Wang G."/>
            <person name="Xu Z."/>
        </authorList>
    </citation>
    <scope>NUCLEOTIDE SEQUENCE [LARGE SCALE GENOMIC DNA]</scope>
    <source>
        <strain evidence="3 4">ZX</strain>
    </source>
</reference>
<dbReference type="EMBL" id="VTOU01000003">
    <property type="protein sequence ID" value="TZG26596.1"/>
    <property type="molecule type" value="Genomic_DNA"/>
</dbReference>
<comment type="caution">
    <text evidence="3">The sequence shown here is derived from an EMBL/GenBank/DDBJ whole genome shotgun (WGS) entry which is preliminary data.</text>
</comment>
<evidence type="ECO:0000259" key="2">
    <source>
        <dbReference type="Pfam" id="PF04389"/>
    </source>
</evidence>
<dbReference type="PANTHER" id="PTHR12147:SF26">
    <property type="entry name" value="PEPTIDASE M28 DOMAIN-CONTAINING PROTEIN"/>
    <property type="match status" value="1"/>
</dbReference>
<protein>
    <submittedName>
        <fullName evidence="3">M28 family peptidase</fullName>
    </submittedName>
</protein>
<dbReference type="AlphaFoldDB" id="A0A5D9C558"/>
<dbReference type="RefSeq" id="WP_149523131.1">
    <property type="nucleotide sequence ID" value="NZ_VTOU01000003.1"/>
</dbReference>
<dbReference type="SUPFAM" id="SSF52025">
    <property type="entry name" value="PA domain"/>
    <property type="match status" value="1"/>
</dbReference>
<dbReference type="Proteomes" id="UP000322077">
    <property type="component" value="Unassembled WGS sequence"/>
</dbReference>
<proteinExistence type="predicted"/>
<dbReference type="SUPFAM" id="SSF53187">
    <property type="entry name" value="Zn-dependent exopeptidases"/>
    <property type="match status" value="1"/>
</dbReference>
<accession>A0A5D9C558</accession>
<dbReference type="Gene3D" id="3.40.630.10">
    <property type="entry name" value="Zn peptidases"/>
    <property type="match status" value="1"/>
</dbReference>
<keyword evidence="4" id="KW-1185">Reference proteome</keyword>
<dbReference type="InterPro" id="IPR046450">
    <property type="entry name" value="PA_dom_sf"/>
</dbReference>
<dbReference type="InterPro" id="IPR045175">
    <property type="entry name" value="M28_fam"/>
</dbReference>
<dbReference type="PANTHER" id="PTHR12147">
    <property type="entry name" value="METALLOPEPTIDASE M28 FAMILY MEMBER"/>
    <property type="match status" value="1"/>
</dbReference>
<dbReference type="InterPro" id="IPR007484">
    <property type="entry name" value="Peptidase_M28"/>
</dbReference>
<dbReference type="GO" id="GO:0006508">
    <property type="term" value="P:proteolysis"/>
    <property type="evidence" value="ECO:0007669"/>
    <property type="project" value="InterPro"/>
</dbReference>